<keyword evidence="5" id="KW-0378">Hydrolase</keyword>
<gene>
    <name evidence="12" type="ORF">RCG00_12880</name>
</gene>
<dbReference type="EC" id="3.6.1.27" evidence="2"/>
<keyword evidence="3" id="KW-1003">Cell membrane</keyword>
<feature type="transmembrane region" description="Helical" evidence="10">
    <location>
        <begin position="157"/>
        <end position="178"/>
    </location>
</feature>
<evidence type="ECO:0000256" key="10">
    <source>
        <dbReference type="SAM" id="Phobius"/>
    </source>
</evidence>
<protein>
    <recommendedName>
        <fullName evidence="2">undecaprenyl-diphosphate phosphatase</fullName>
        <ecNumber evidence="2">3.6.1.27</ecNumber>
    </recommendedName>
    <alternativeName>
        <fullName evidence="8">Undecaprenyl pyrophosphate phosphatase</fullName>
    </alternativeName>
</protein>
<evidence type="ECO:0000256" key="9">
    <source>
        <dbReference type="ARBA" id="ARBA00047594"/>
    </source>
</evidence>
<organism evidence="12">
    <name type="scientific">Thiothrix subterranea</name>
    <dbReference type="NCBI Taxonomy" id="2735563"/>
    <lineage>
        <taxon>Bacteria</taxon>
        <taxon>Pseudomonadati</taxon>
        <taxon>Pseudomonadota</taxon>
        <taxon>Gammaproteobacteria</taxon>
        <taxon>Thiotrichales</taxon>
        <taxon>Thiotrichaceae</taxon>
        <taxon>Thiothrix</taxon>
    </lineage>
</organism>
<feature type="transmembrane region" description="Helical" evidence="10">
    <location>
        <begin position="131"/>
        <end position="151"/>
    </location>
</feature>
<dbReference type="SMART" id="SM00014">
    <property type="entry name" value="acidPPc"/>
    <property type="match status" value="1"/>
</dbReference>
<feature type="transmembrane region" description="Helical" evidence="10">
    <location>
        <begin position="63"/>
        <end position="81"/>
    </location>
</feature>
<proteinExistence type="predicted"/>
<evidence type="ECO:0000256" key="1">
    <source>
        <dbReference type="ARBA" id="ARBA00004651"/>
    </source>
</evidence>
<dbReference type="Pfam" id="PF01569">
    <property type="entry name" value="PAP2"/>
    <property type="match status" value="1"/>
</dbReference>
<dbReference type="InterPro" id="IPR036938">
    <property type="entry name" value="PAP2/HPO_sf"/>
</dbReference>
<dbReference type="RefSeq" id="WP_308871637.1">
    <property type="nucleotide sequence ID" value="NZ_CP133197.1"/>
</dbReference>
<dbReference type="GO" id="GO:0005886">
    <property type="term" value="C:plasma membrane"/>
    <property type="evidence" value="ECO:0007669"/>
    <property type="project" value="UniProtKB-SubCell"/>
</dbReference>
<evidence type="ECO:0000256" key="5">
    <source>
        <dbReference type="ARBA" id="ARBA00022801"/>
    </source>
</evidence>
<name>A0AA51MJP1_9GAMM</name>
<keyword evidence="4 10" id="KW-0812">Transmembrane</keyword>
<dbReference type="Proteomes" id="UP001229862">
    <property type="component" value="Chromosome"/>
</dbReference>
<evidence type="ECO:0000256" key="2">
    <source>
        <dbReference type="ARBA" id="ARBA00012374"/>
    </source>
</evidence>
<comment type="catalytic activity">
    <reaction evidence="9">
        <text>di-trans,octa-cis-undecaprenyl diphosphate + H2O = di-trans,octa-cis-undecaprenyl phosphate + phosphate + H(+)</text>
        <dbReference type="Rhea" id="RHEA:28094"/>
        <dbReference type="ChEBI" id="CHEBI:15377"/>
        <dbReference type="ChEBI" id="CHEBI:15378"/>
        <dbReference type="ChEBI" id="CHEBI:43474"/>
        <dbReference type="ChEBI" id="CHEBI:58405"/>
        <dbReference type="ChEBI" id="CHEBI:60392"/>
        <dbReference type="EC" id="3.6.1.27"/>
    </reaction>
</comment>
<feature type="transmembrane region" description="Helical" evidence="10">
    <location>
        <begin position="31"/>
        <end position="57"/>
    </location>
</feature>
<feature type="domain" description="Phosphatidic acid phosphatase type 2/haloperoxidase" evidence="11">
    <location>
        <begin position="63"/>
        <end position="172"/>
    </location>
</feature>
<comment type="subcellular location">
    <subcellularLocation>
        <location evidence="1">Cell membrane</location>
        <topology evidence="1">Multi-pass membrane protein</topology>
    </subcellularLocation>
</comment>
<evidence type="ECO:0000256" key="3">
    <source>
        <dbReference type="ARBA" id="ARBA00022475"/>
    </source>
</evidence>
<dbReference type="SUPFAM" id="SSF48317">
    <property type="entry name" value="Acid phosphatase/Vanadium-dependent haloperoxidase"/>
    <property type="match status" value="1"/>
</dbReference>
<evidence type="ECO:0000256" key="6">
    <source>
        <dbReference type="ARBA" id="ARBA00022989"/>
    </source>
</evidence>
<dbReference type="PANTHER" id="PTHR14969:SF62">
    <property type="entry name" value="DECAPRENYLPHOSPHORYL-5-PHOSPHORIBOSE PHOSPHATASE RV3807C-RELATED"/>
    <property type="match status" value="1"/>
</dbReference>
<keyword evidence="7 10" id="KW-0472">Membrane</keyword>
<dbReference type="Gene3D" id="1.20.144.10">
    <property type="entry name" value="Phosphatidic acid phosphatase type 2/haloperoxidase"/>
    <property type="match status" value="1"/>
</dbReference>
<evidence type="ECO:0000256" key="4">
    <source>
        <dbReference type="ARBA" id="ARBA00022692"/>
    </source>
</evidence>
<evidence type="ECO:0000259" key="11">
    <source>
        <dbReference type="SMART" id="SM00014"/>
    </source>
</evidence>
<dbReference type="EMBL" id="CP133217">
    <property type="protein sequence ID" value="WML85198.1"/>
    <property type="molecule type" value="Genomic_DNA"/>
</dbReference>
<dbReference type="AlphaFoldDB" id="A0AA51MJP1"/>
<dbReference type="GO" id="GO:0050380">
    <property type="term" value="F:undecaprenyl-diphosphatase activity"/>
    <property type="evidence" value="ECO:0007669"/>
    <property type="project" value="UniProtKB-EC"/>
</dbReference>
<dbReference type="InterPro" id="IPR000326">
    <property type="entry name" value="PAP2/HPO"/>
</dbReference>
<accession>A0AA51MJP1</accession>
<keyword evidence="6 10" id="KW-1133">Transmembrane helix</keyword>
<evidence type="ECO:0000256" key="7">
    <source>
        <dbReference type="ARBA" id="ARBA00023136"/>
    </source>
</evidence>
<evidence type="ECO:0000256" key="8">
    <source>
        <dbReference type="ARBA" id="ARBA00032707"/>
    </source>
</evidence>
<sequence>MNMKRLHQLNDREIPLCLLFNRINHLKPISLFFAAISRLGNGVFWYVLMLMLPLIYGLEALRVSAHMALVGLAALLIYKWLKTSTERVRPYSHSDTIFQNVAALDQFSFPSGHTLHAVGFSWVLLHYYPEWYVLVVPFTVLVALSRVILGLHYPSDVLIGAFLGAGLAQGSFCVLSCLL</sequence>
<dbReference type="PANTHER" id="PTHR14969">
    <property type="entry name" value="SPHINGOSINE-1-PHOSPHATE PHOSPHOHYDROLASE"/>
    <property type="match status" value="1"/>
</dbReference>
<evidence type="ECO:0000313" key="12">
    <source>
        <dbReference type="EMBL" id="WML85198.1"/>
    </source>
</evidence>
<reference evidence="12" key="1">
    <citation type="submission" date="2023-08" db="EMBL/GenBank/DDBJ databases">
        <title>New molecular markers tilS and rpoB for phylogenetic and monitoring studies of the genus Thiothrix biodiversity.</title>
        <authorList>
            <person name="Ravin N.V."/>
            <person name="Smolyakov D."/>
            <person name="Markov N.D."/>
            <person name="Beletsky A.V."/>
            <person name="Mardanov A.V."/>
            <person name="Rudenko T.S."/>
            <person name="Grabovich M.Y."/>
        </authorList>
    </citation>
    <scope>NUCLEOTIDE SEQUENCE</scope>
    <source>
        <strain evidence="12">DNT52</strain>
    </source>
</reference>